<feature type="compositionally biased region" description="Low complexity" evidence="9">
    <location>
        <begin position="119"/>
        <end position="133"/>
    </location>
</feature>
<dbReference type="InterPro" id="IPR013083">
    <property type="entry name" value="Znf_RING/FYVE/PHD"/>
</dbReference>
<keyword evidence="3 11" id="KW-0808">Transferase</keyword>
<dbReference type="PROSITE" id="PS50089">
    <property type="entry name" value="ZF_RING_2"/>
    <property type="match status" value="1"/>
</dbReference>
<feature type="region of interest" description="Disordered" evidence="9">
    <location>
        <begin position="108"/>
        <end position="135"/>
    </location>
</feature>
<dbReference type="GO" id="GO:0005737">
    <property type="term" value="C:cytoplasm"/>
    <property type="evidence" value="ECO:0007669"/>
    <property type="project" value="TreeGrafter"/>
</dbReference>
<feature type="compositionally biased region" description="Polar residues" evidence="9">
    <location>
        <begin position="309"/>
        <end position="323"/>
    </location>
</feature>
<dbReference type="InterPro" id="IPR039525">
    <property type="entry name" value="RNF126-like_zinc-ribbon"/>
</dbReference>
<comment type="caution">
    <text evidence="11">The sequence shown here is derived from an EMBL/GenBank/DDBJ whole genome shotgun (WGS) entry which is preliminary data.</text>
</comment>
<reference evidence="12" key="1">
    <citation type="journal article" date="2020" name="Nat. Commun.">
        <title>Genome sequence of the cluster root forming white lupin.</title>
        <authorList>
            <person name="Hufnagel B."/>
            <person name="Marques A."/>
            <person name="Soriano A."/>
            <person name="Marques L."/>
            <person name="Divol F."/>
            <person name="Doumas P."/>
            <person name="Sallet E."/>
            <person name="Mancinotti D."/>
            <person name="Carrere S."/>
            <person name="Marande W."/>
            <person name="Arribat S."/>
            <person name="Keller J."/>
            <person name="Huneau C."/>
            <person name="Blein T."/>
            <person name="Aime D."/>
            <person name="Laguerre M."/>
            <person name="Taylor J."/>
            <person name="Schubert V."/>
            <person name="Nelson M."/>
            <person name="Geu-Flores F."/>
            <person name="Crespi M."/>
            <person name="Gallardo-Guerrero K."/>
            <person name="Delaux P.-M."/>
            <person name="Salse J."/>
            <person name="Berges H."/>
            <person name="Guyot R."/>
            <person name="Gouzy J."/>
            <person name="Peret B."/>
        </authorList>
    </citation>
    <scope>NUCLEOTIDE SEQUENCE [LARGE SCALE GENOMIC DNA]</scope>
    <source>
        <strain evidence="12">cv. Amiga</strain>
    </source>
</reference>
<dbReference type="AlphaFoldDB" id="A0A6A4PQV9"/>
<evidence type="ECO:0000256" key="7">
    <source>
        <dbReference type="ARBA" id="ARBA00022833"/>
    </source>
</evidence>
<evidence type="ECO:0000313" key="12">
    <source>
        <dbReference type="Proteomes" id="UP000447434"/>
    </source>
</evidence>
<keyword evidence="11" id="KW-0012">Acyltransferase</keyword>
<dbReference type="FunFam" id="3.30.40.10:FF:000022">
    <property type="entry name" value="E3 ubiquitin-protein ligase RING1-like"/>
    <property type="match status" value="1"/>
</dbReference>
<evidence type="ECO:0000256" key="8">
    <source>
        <dbReference type="PROSITE-ProRule" id="PRU00175"/>
    </source>
</evidence>
<name>A0A6A4PQV9_LUPAL</name>
<dbReference type="InterPro" id="IPR001841">
    <property type="entry name" value="Znf_RING"/>
</dbReference>
<keyword evidence="12" id="KW-1185">Reference proteome</keyword>
<evidence type="ECO:0000256" key="1">
    <source>
        <dbReference type="ARBA" id="ARBA00000900"/>
    </source>
</evidence>
<keyword evidence="4" id="KW-0479">Metal-binding</keyword>
<dbReference type="EC" id="2.3.2.27" evidence="2"/>
<dbReference type="Pfam" id="PF13639">
    <property type="entry name" value="zf-RING_2"/>
    <property type="match status" value="1"/>
</dbReference>
<dbReference type="GO" id="GO:0008270">
    <property type="term" value="F:zinc ion binding"/>
    <property type="evidence" value="ECO:0007669"/>
    <property type="project" value="UniProtKB-KW"/>
</dbReference>
<evidence type="ECO:0000313" key="11">
    <source>
        <dbReference type="EMBL" id="KAE9603913.1"/>
    </source>
</evidence>
<feature type="domain" description="RING-type" evidence="10">
    <location>
        <begin position="221"/>
        <end position="262"/>
    </location>
</feature>
<dbReference type="GO" id="GO:0016567">
    <property type="term" value="P:protein ubiquitination"/>
    <property type="evidence" value="ECO:0007669"/>
    <property type="project" value="TreeGrafter"/>
</dbReference>
<evidence type="ECO:0000256" key="9">
    <source>
        <dbReference type="SAM" id="MobiDB-lite"/>
    </source>
</evidence>
<dbReference type="SUPFAM" id="SSF57850">
    <property type="entry name" value="RING/U-box"/>
    <property type="match status" value="1"/>
</dbReference>
<evidence type="ECO:0000256" key="2">
    <source>
        <dbReference type="ARBA" id="ARBA00012483"/>
    </source>
</evidence>
<dbReference type="PANTHER" id="PTHR15710">
    <property type="entry name" value="E3 UBIQUITIN-PROTEIN LIGASE PRAJA"/>
    <property type="match status" value="1"/>
</dbReference>
<keyword evidence="7" id="KW-0862">Zinc</keyword>
<organism evidence="11 12">
    <name type="scientific">Lupinus albus</name>
    <name type="common">White lupine</name>
    <name type="synonym">Lupinus termis</name>
    <dbReference type="NCBI Taxonomy" id="3870"/>
    <lineage>
        <taxon>Eukaryota</taxon>
        <taxon>Viridiplantae</taxon>
        <taxon>Streptophyta</taxon>
        <taxon>Embryophyta</taxon>
        <taxon>Tracheophyta</taxon>
        <taxon>Spermatophyta</taxon>
        <taxon>Magnoliopsida</taxon>
        <taxon>eudicotyledons</taxon>
        <taxon>Gunneridae</taxon>
        <taxon>Pentapetalae</taxon>
        <taxon>rosids</taxon>
        <taxon>fabids</taxon>
        <taxon>Fabales</taxon>
        <taxon>Fabaceae</taxon>
        <taxon>Papilionoideae</taxon>
        <taxon>50 kb inversion clade</taxon>
        <taxon>genistoids sensu lato</taxon>
        <taxon>core genistoids</taxon>
        <taxon>Genisteae</taxon>
        <taxon>Lupinus</taxon>
    </lineage>
</organism>
<feature type="compositionally biased region" description="Acidic residues" evidence="9">
    <location>
        <begin position="269"/>
        <end position="282"/>
    </location>
</feature>
<accession>A0A6A4PQV9</accession>
<evidence type="ECO:0000256" key="4">
    <source>
        <dbReference type="ARBA" id="ARBA00022723"/>
    </source>
</evidence>
<dbReference type="Proteomes" id="UP000447434">
    <property type="component" value="Chromosome 11"/>
</dbReference>
<dbReference type="OrthoDB" id="8062037at2759"/>
<evidence type="ECO:0000256" key="6">
    <source>
        <dbReference type="ARBA" id="ARBA00022786"/>
    </source>
</evidence>
<feature type="region of interest" description="Disordered" evidence="9">
    <location>
        <begin position="307"/>
        <end position="329"/>
    </location>
</feature>
<evidence type="ECO:0000256" key="5">
    <source>
        <dbReference type="ARBA" id="ARBA00022771"/>
    </source>
</evidence>
<evidence type="ECO:0000256" key="3">
    <source>
        <dbReference type="ARBA" id="ARBA00022679"/>
    </source>
</evidence>
<protein>
    <recommendedName>
        <fullName evidence="2">RING-type E3 ubiquitin transferase</fullName>
        <ecNumber evidence="2">2.3.2.27</ecNumber>
    </recommendedName>
</protein>
<comment type="catalytic activity">
    <reaction evidence="1">
        <text>S-ubiquitinyl-[E2 ubiquitin-conjugating enzyme]-L-cysteine + [acceptor protein]-L-lysine = [E2 ubiquitin-conjugating enzyme]-L-cysteine + N(6)-ubiquitinyl-[acceptor protein]-L-lysine.</text>
        <dbReference type="EC" id="2.3.2.27"/>
    </reaction>
</comment>
<proteinExistence type="predicted"/>
<dbReference type="EMBL" id="WOCE01000011">
    <property type="protein sequence ID" value="KAE9603913.1"/>
    <property type="molecule type" value="Genomic_DNA"/>
</dbReference>
<gene>
    <name evidence="11" type="ORF">Lalb_Chr11g0065801</name>
</gene>
<dbReference type="Pfam" id="PF14369">
    <property type="entry name" value="Zn_ribbon_19"/>
    <property type="match status" value="1"/>
</dbReference>
<feature type="region of interest" description="Disordered" evidence="9">
    <location>
        <begin position="266"/>
        <end position="285"/>
    </location>
</feature>
<dbReference type="SMART" id="SM00184">
    <property type="entry name" value="RING"/>
    <property type="match status" value="1"/>
</dbReference>
<dbReference type="PANTHER" id="PTHR15710:SF18">
    <property type="entry name" value="RING-TYPE E3 UBIQUITIN TRANSFERASE"/>
    <property type="match status" value="1"/>
</dbReference>
<dbReference type="Gene3D" id="3.30.40.10">
    <property type="entry name" value="Zinc/RING finger domain, C3HC4 (zinc finger)"/>
    <property type="match status" value="1"/>
</dbReference>
<evidence type="ECO:0000259" key="10">
    <source>
        <dbReference type="PROSITE" id="PS50089"/>
    </source>
</evidence>
<sequence>MSLSPPRDRNNNEQQRTYQLYWCFQCNRMVRFSPSNSNPIICPRCFGQFVCEINIPWPRIVVDFTNHDPSPEAGLLEALSLMLEPPIRHTQSRRPHWIHHQQPEEVIITRRHPRHHGSESTMSSGSGEQPEPESIQHRPRTWIIVQPINPFHPPPRRESPNPVMPRVMDSRDYYLGPGLNELIEQLTENDRQGPAPVPEGVINGIPTVKILSTHLKENSQCPVCQEEFEVGGEARELPCKHIYHSECIVPWLRLHNSCPVCRHEVPVSEAEEEEESGGDDDGGGGRFRRCMRWTRITSIWPFHRRVHPDTTTSSRASEANPRNHSCCIL</sequence>
<keyword evidence="5 8" id="KW-0863">Zinc-finger</keyword>
<keyword evidence="6" id="KW-0833">Ubl conjugation pathway</keyword>
<dbReference type="GO" id="GO:0061630">
    <property type="term" value="F:ubiquitin protein ligase activity"/>
    <property type="evidence" value="ECO:0007669"/>
    <property type="project" value="UniProtKB-EC"/>
</dbReference>